<comment type="caution">
    <text evidence="1">The sequence shown here is derived from an EMBL/GenBank/DDBJ whole genome shotgun (WGS) entry which is preliminary data.</text>
</comment>
<dbReference type="InterPro" id="IPR029044">
    <property type="entry name" value="Nucleotide-diphossugar_trans"/>
</dbReference>
<accession>A0A1G2T6V9</accession>
<protein>
    <recommendedName>
        <fullName evidence="3">Glycosyltransferase 2-like domain-containing protein</fullName>
    </recommendedName>
</protein>
<reference evidence="1 2" key="1">
    <citation type="journal article" date="2016" name="Nat. Commun.">
        <title>Thousands of microbial genomes shed light on interconnected biogeochemical processes in an aquifer system.</title>
        <authorList>
            <person name="Anantharaman K."/>
            <person name="Brown C.T."/>
            <person name="Hug L.A."/>
            <person name="Sharon I."/>
            <person name="Castelle C.J."/>
            <person name="Probst A.J."/>
            <person name="Thomas B.C."/>
            <person name="Singh A."/>
            <person name="Wilkins M.J."/>
            <person name="Karaoz U."/>
            <person name="Brodie E.L."/>
            <person name="Williams K.H."/>
            <person name="Hubbard S.S."/>
            <person name="Banfield J.F."/>
        </authorList>
    </citation>
    <scope>NUCLEOTIDE SEQUENCE [LARGE SCALE GENOMIC DNA]</scope>
</reference>
<dbReference type="EMBL" id="MHVL01000029">
    <property type="protein sequence ID" value="OHA93006.1"/>
    <property type="molecule type" value="Genomic_DNA"/>
</dbReference>
<evidence type="ECO:0000313" key="2">
    <source>
        <dbReference type="Proteomes" id="UP000179264"/>
    </source>
</evidence>
<gene>
    <name evidence="1" type="ORF">A2W58_02830</name>
</gene>
<dbReference type="Proteomes" id="UP000179264">
    <property type="component" value="Unassembled WGS sequence"/>
</dbReference>
<name>A0A1G2T6V9_9BACT</name>
<dbReference type="AlphaFoldDB" id="A0A1G2T6V9"/>
<dbReference type="SUPFAM" id="SSF53448">
    <property type="entry name" value="Nucleotide-diphospho-sugar transferases"/>
    <property type="match status" value="1"/>
</dbReference>
<dbReference type="Gene3D" id="3.90.550.10">
    <property type="entry name" value="Spore Coat Polysaccharide Biosynthesis Protein SpsA, Chain A"/>
    <property type="match status" value="1"/>
</dbReference>
<evidence type="ECO:0008006" key="3">
    <source>
        <dbReference type="Google" id="ProtNLM"/>
    </source>
</evidence>
<proteinExistence type="predicted"/>
<organism evidence="1 2">
    <name type="scientific">Candidatus Zambryskibacteria bacterium RIFCSPHIGHO2_02_38_10.5</name>
    <dbReference type="NCBI Taxonomy" id="1802742"/>
    <lineage>
        <taxon>Bacteria</taxon>
        <taxon>Candidatus Zambryskiibacteriota</taxon>
    </lineage>
</organism>
<evidence type="ECO:0000313" key="1">
    <source>
        <dbReference type="EMBL" id="OHA93006.1"/>
    </source>
</evidence>
<sequence>MDKLKYREYLGVETRAKILRIFNKIFGKLLRYVADTYETRLNLVSNTTQPAKSGWSILVITTGQNKEFLERFIISAYHELQNTDYEIIVVGPPKLDLSYIPKKIRLVHVPYRELHISTISGAISKKKNFGVKQAKYDKVVISHDYLYFLPGWKKGYDKFGDFTVCTNVVLDQEGERQKDWVVWDYPGVGMGLLPYTEEFTQYQIIVGNYFVVKRDFFLENPINENLRWGEGEDVDWSLSIRKKIKFRINTESKVQFSKEISKYKRGISGIWLEGTKKIEHILLDK</sequence>